<evidence type="ECO:0000256" key="5">
    <source>
        <dbReference type="ARBA" id="ARBA00013063"/>
    </source>
</evidence>
<dbReference type="NCBIfam" id="NF004325">
    <property type="entry name" value="PRK05718.1"/>
    <property type="match status" value="1"/>
</dbReference>
<name>A0ABV8CL18_9GAMM</name>
<dbReference type="PANTHER" id="PTHR30246:SF1">
    <property type="entry name" value="2-DEHYDRO-3-DEOXY-6-PHOSPHOGALACTONATE ALDOLASE-RELATED"/>
    <property type="match status" value="1"/>
</dbReference>
<comment type="pathway">
    <text evidence="2">Carbohydrate acid metabolism; 2-dehydro-3-deoxy-D-gluconate degradation; D-glyceraldehyde 3-phosphate and pyruvate from 2-dehydro-3-deoxy-D-gluconate: step 2/2.</text>
</comment>
<comment type="catalytic activity">
    <reaction evidence="1">
        <text>2-dehydro-3-deoxy-6-phospho-D-gluconate = D-glyceraldehyde 3-phosphate + pyruvate</text>
        <dbReference type="Rhea" id="RHEA:17089"/>
        <dbReference type="ChEBI" id="CHEBI:15361"/>
        <dbReference type="ChEBI" id="CHEBI:57569"/>
        <dbReference type="ChEBI" id="CHEBI:59776"/>
        <dbReference type="EC" id="4.1.2.14"/>
    </reaction>
</comment>
<dbReference type="Pfam" id="PF01081">
    <property type="entry name" value="Aldolase"/>
    <property type="match status" value="1"/>
</dbReference>
<evidence type="ECO:0000313" key="10">
    <source>
        <dbReference type="Proteomes" id="UP001595692"/>
    </source>
</evidence>
<dbReference type="SUPFAM" id="SSF51569">
    <property type="entry name" value="Aldolase"/>
    <property type="match status" value="1"/>
</dbReference>
<dbReference type="GO" id="GO:0008700">
    <property type="term" value="F:(R,S)-4-hydroxy-2-oxoglutarate aldolase activity"/>
    <property type="evidence" value="ECO:0007669"/>
    <property type="project" value="UniProtKB-EC"/>
</dbReference>
<dbReference type="PROSITE" id="PS00159">
    <property type="entry name" value="ALDOLASE_KDPG_KHG_1"/>
    <property type="match status" value="1"/>
</dbReference>
<accession>A0ABV8CL18</accession>
<comment type="similarity">
    <text evidence="3">Belongs to the KHG/KDPG aldolase family.</text>
</comment>
<dbReference type="NCBIfam" id="TIGR01182">
    <property type="entry name" value="eda"/>
    <property type="match status" value="1"/>
</dbReference>
<dbReference type="RefSeq" id="WP_377151124.1">
    <property type="nucleotide sequence ID" value="NZ_JBHSAF010000003.1"/>
</dbReference>
<dbReference type="GO" id="GO:0008675">
    <property type="term" value="F:2-dehydro-3-deoxy-phosphogluconate aldolase activity"/>
    <property type="evidence" value="ECO:0007669"/>
    <property type="project" value="UniProtKB-EC"/>
</dbReference>
<proteinExistence type="inferred from homology"/>
<organism evidence="9 10">
    <name type="scientific">Pseudaeromonas sharmana</name>
    <dbReference type="NCBI Taxonomy" id="328412"/>
    <lineage>
        <taxon>Bacteria</taxon>
        <taxon>Pseudomonadati</taxon>
        <taxon>Pseudomonadota</taxon>
        <taxon>Gammaproteobacteria</taxon>
        <taxon>Aeromonadales</taxon>
        <taxon>Aeromonadaceae</taxon>
        <taxon>Pseudaeromonas</taxon>
    </lineage>
</organism>
<evidence type="ECO:0000313" key="9">
    <source>
        <dbReference type="EMBL" id="MFC3912910.1"/>
    </source>
</evidence>
<evidence type="ECO:0000256" key="3">
    <source>
        <dbReference type="ARBA" id="ARBA00006906"/>
    </source>
</evidence>
<dbReference type="Gene3D" id="3.20.20.70">
    <property type="entry name" value="Aldolase class I"/>
    <property type="match status" value="1"/>
</dbReference>
<keyword evidence="6 9" id="KW-0456">Lyase</keyword>
<comment type="subunit">
    <text evidence="4">Homotrimer.</text>
</comment>
<dbReference type="CDD" id="cd00452">
    <property type="entry name" value="KDPG_aldolase"/>
    <property type="match status" value="1"/>
</dbReference>
<evidence type="ECO:0000256" key="7">
    <source>
        <dbReference type="ARBA" id="ARBA00023270"/>
    </source>
</evidence>
<comment type="caution">
    <text evidence="9">The sequence shown here is derived from an EMBL/GenBank/DDBJ whole genome shotgun (WGS) entry which is preliminary data.</text>
</comment>
<dbReference type="InterPro" id="IPR031338">
    <property type="entry name" value="KDPG/KHG_AS_2"/>
</dbReference>
<evidence type="ECO:0000256" key="2">
    <source>
        <dbReference type="ARBA" id="ARBA00004736"/>
    </source>
</evidence>
<dbReference type="EC" id="4.1.2.14" evidence="5"/>
<evidence type="ECO:0000256" key="1">
    <source>
        <dbReference type="ARBA" id="ARBA00000654"/>
    </source>
</evidence>
<dbReference type="PANTHER" id="PTHR30246">
    <property type="entry name" value="2-KETO-3-DEOXY-6-PHOSPHOGLUCONATE ALDOLASE"/>
    <property type="match status" value="1"/>
</dbReference>
<evidence type="ECO:0000256" key="6">
    <source>
        <dbReference type="ARBA" id="ARBA00023239"/>
    </source>
</evidence>
<sequence length="207" mass="21713">MDLIAELGRLRLIPVITLHDATHAERLGDTLLTAGLPCAEITLRTPAALDAIRRLRQACPTLRLAAGTVLTGAQADQAMDAGADFVVSPGLNPTTVRHCLQAGIPIIPGINNPSQIELGLELGLSLLKFFPAEPSGGLPMLKALAAVYPVRFMPTGGISADNLGSWLAQPSVVACGGSWLVTPELLTAGDWTEIRRRITAALALCGR</sequence>
<dbReference type="InterPro" id="IPR000887">
    <property type="entry name" value="Aldlse_KDPG_KHG"/>
</dbReference>
<gene>
    <name evidence="9" type="primary">eda</name>
    <name evidence="9" type="ORF">ACFOSS_05460</name>
</gene>
<keyword evidence="7" id="KW-0704">Schiff base</keyword>
<dbReference type="EMBL" id="JBHSAF010000003">
    <property type="protein sequence ID" value="MFC3912910.1"/>
    <property type="molecule type" value="Genomic_DNA"/>
</dbReference>
<dbReference type="InterPro" id="IPR013785">
    <property type="entry name" value="Aldolase_TIM"/>
</dbReference>
<dbReference type="Proteomes" id="UP001595692">
    <property type="component" value="Unassembled WGS sequence"/>
</dbReference>
<protein>
    <recommendedName>
        <fullName evidence="5">2-dehydro-3-deoxy-phosphogluconate aldolase</fullName>
        <ecNumber evidence="5">4.1.2.14</ecNumber>
    </recommendedName>
</protein>
<dbReference type="PROSITE" id="PS00160">
    <property type="entry name" value="ALDOLASE_KDPG_KHG_2"/>
    <property type="match status" value="1"/>
</dbReference>
<dbReference type="InterPro" id="IPR031337">
    <property type="entry name" value="KDPG/KHG_AS_1"/>
</dbReference>
<reference evidence="10" key="1">
    <citation type="journal article" date="2019" name="Int. J. Syst. Evol. Microbiol.">
        <title>The Global Catalogue of Microorganisms (GCM) 10K type strain sequencing project: providing services to taxonomists for standard genome sequencing and annotation.</title>
        <authorList>
            <consortium name="The Broad Institute Genomics Platform"/>
            <consortium name="The Broad Institute Genome Sequencing Center for Infectious Disease"/>
            <person name="Wu L."/>
            <person name="Ma J."/>
        </authorList>
    </citation>
    <scope>NUCLEOTIDE SEQUENCE [LARGE SCALE GENOMIC DNA]</scope>
    <source>
        <strain evidence="10">CCUG 54939</strain>
    </source>
</reference>
<evidence type="ECO:0000256" key="4">
    <source>
        <dbReference type="ARBA" id="ARBA00011233"/>
    </source>
</evidence>
<keyword evidence="8" id="KW-0119">Carbohydrate metabolism</keyword>
<evidence type="ECO:0000256" key="8">
    <source>
        <dbReference type="ARBA" id="ARBA00023277"/>
    </source>
</evidence>
<keyword evidence="10" id="KW-1185">Reference proteome</keyword>